<dbReference type="OrthoDB" id="7490557at2"/>
<dbReference type="Proteomes" id="UP000016568">
    <property type="component" value="Unassembled WGS sequence"/>
</dbReference>
<dbReference type="Pfam" id="PF01425">
    <property type="entry name" value="Amidase"/>
    <property type="match status" value="1"/>
</dbReference>
<dbReference type="PANTHER" id="PTHR11895">
    <property type="entry name" value="TRANSAMIDASE"/>
    <property type="match status" value="1"/>
</dbReference>
<dbReference type="InterPro" id="IPR023631">
    <property type="entry name" value="Amidase_dom"/>
</dbReference>
<dbReference type="SUPFAM" id="SSF75304">
    <property type="entry name" value="Amidase signature (AS) enzymes"/>
    <property type="match status" value="1"/>
</dbReference>
<dbReference type="RefSeq" id="WP_021688442.1">
    <property type="nucleotide sequence ID" value="NZ_BASZ01000001.1"/>
</dbReference>
<proteinExistence type="predicted"/>
<dbReference type="AlphaFoldDB" id="U2YHE4"/>
<dbReference type="InterPro" id="IPR036928">
    <property type="entry name" value="AS_sf"/>
</dbReference>
<dbReference type="InterPro" id="IPR000120">
    <property type="entry name" value="Amidase"/>
</dbReference>
<gene>
    <name evidence="2" type="ORF">NT2_01_03040</name>
</gene>
<feature type="domain" description="Amidase" evidence="1">
    <location>
        <begin position="23"/>
        <end position="363"/>
    </location>
</feature>
<dbReference type="GO" id="GO:0003824">
    <property type="term" value="F:catalytic activity"/>
    <property type="evidence" value="ECO:0007669"/>
    <property type="project" value="InterPro"/>
</dbReference>
<protein>
    <submittedName>
        <fullName evidence="2">Putative amidase</fullName>
    </submittedName>
</protein>
<evidence type="ECO:0000313" key="2">
    <source>
        <dbReference type="EMBL" id="GAD47535.1"/>
    </source>
</evidence>
<dbReference type="EMBL" id="BASZ01000001">
    <property type="protein sequence ID" value="GAD47535.1"/>
    <property type="molecule type" value="Genomic_DNA"/>
</dbReference>
<reference evidence="2 3" key="1">
    <citation type="submission" date="2013-09" db="EMBL/GenBank/DDBJ databases">
        <title>Whole genome shotgun sequence of Novosphingobium tardaugens NBRC 16725.</title>
        <authorList>
            <person name="Isaki S."/>
            <person name="Hosoyama A."/>
            <person name="Tsuchikane K."/>
            <person name="Katsumata H."/>
            <person name="Ando Y."/>
            <person name="Yamazaki S."/>
            <person name="Fujita N."/>
        </authorList>
    </citation>
    <scope>NUCLEOTIDE SEQUENCE [LARGE SCALE GENOMIC DNA]</scope>
    <source>
        <strain evidence="2 3">NBRC 16725</strain>
    </source>
</reference>
<name>U2YHE4_9SPHN</name>
<dbReference type="PROSITE" id="PS00571">
    <property type="entry name" value="AMIDASES"/>
    <property type="match status" value="1"/>
</dbReference>
<dbReference type="eggNOG" id="COG0154">
    <property type="taxonomic scope" value="Bacteria"/>
</dbReference>
<dbReference type="InterPro" id="IPR020556">
    <property type="entry name" value="Amidase_CS"/>
</dbReference>
<comment type="caution">
    <text evidence="2">The sequence shown here is derived from an EMBL/GenBank/DDBJ whole genome shotgun (WGS) entry which is preliminary data.</text>
</comment>
<sequence>MNRSDSAAIVRPLMLGSGSTRAVVKDNFAIAGLPTSMGSARFARVPPAQANAVVVDRLVRAGIAITGRAAMHELAYGVTGRNDWSGTPLNPRWPQRIVGGSSSGCAAAVASGLVDIGIGTDTGGSIRLPAACCGIVGLKPGFGLIDHDGVSPANSTLDCVGPMARNVSGIVQAMAAMVDGFDADHPIDRPRVGMLACQADAPVKQAFDAAIGRLEIEPHPVSLALFDQAFDAGLTIIAAEMWSEFFWLAPEFDGIGADVANRLRRAAQIDPASLAQAREIKRAFTAEVDDLFTRYDFLVLPTIDSVPPLCTQADDPLQQLRLTRLVRPFNVSGHPAITLPTLTEEGLPVGIQIVGPMGRDGPLCAFARQVEAKIENSKEIA</sequence>
<accession>U2YHE4</accession>
<organism evidence="2 3">
    <name type="scientific">Caenibius tardaugens NBRC 16725</name>
    <dbReference type="NCBI Taxonomy" id="1219035"/>
    <lineage>
        <taxon>Bacteria</taxon>
        <taxon>Pseudomonadati</taxon>
        <taxon>Pseudomonadota</taxon>
        <taxon>Alphaproteobacteria</taxon>
        <taxon>Sphingomonadales</taxon>
        <taxon>Erythrobacteraceae</taxon>
        <taxon>Caenibius</taxon>
    </lineage>
</organism>
<evidence type="ECO:0000313" key="3">
    <source>
        <dbReference type="Proteomes" id="UP000016568"/>
    </source>
</evidence>
<dbReference type="KEGG" id="ntd:EGO55_15635"/>
<dbReference type="PANTHER" id="PTHR11895:SF67">
    <property type="entry name" value="AMIDASE DOMAIN-CONTAINING PROTEIN"/>
    <property type="match status" value="1"/>
</dbReference>
<dbReference type="Gene3D" id="3.90.1300.10">
    <property type="entry name" value="Amidase signature (AS) domain"/>
    <property type="match status" value="1"/>
</dbReference>
<keyword evidence="3" id="KW-1185">Reference proteome</keyword>
<evidence type="ECO:0000259" key="1">
    <source>
        <dbReference type="Pfam" id="PF01425"/>
    </source>
</evidence>